<accession>A0AA37IFD6</accession>
<proteinExistence type="predicted"/>
<sequence length="194" mass="20940">MLKEIDVELHGRDAGSVVRLRELPAMVADRHARTALAAIDEDVSGGVIDLAMRCVQTVRKLGPRGLDLLMPFVKGDLLGADAEPIAPLNVRKHIRDWRNVQVLQDAALLLHAGFVVGRAGLDVPIKLQAQIALAGGSDIEIKFCAPTIAAAIDAGMCSYVEANTIVGTEAIYDMLEILNVRALREFADAQRAQR</sequence>
<evidence type="ECO:0000313" key="2">
    <source>
        <dbReference type="Proteomes" id="UP001055111"/>
    </source>
</evidence>
<organism evidence="1 2">
    <name type="scientific">Caballeronia novacaledonica</name>
    <dbReference type="NCBI Taxonomy" id="1544861"/>
    <lineage>
        <taxon>Bacteria</taxon>
        <taxon>Pseudomonadati</taxon>
        <taxon>Pseudomonadota</taxon>
        <taxon>Betaproteobacteria</taxon>
        <taxon>Burkholderiales</taxon>
        <taxon>Burkholderiaceae</taxon>
        <taxon>Caballeronia</taxon>
    </lineage>
</organism>
<dbReference type="RefSeq" id="WP_238214960.1">
    <property type="nucleotide sequence ID" value="NZ_BPUS01000014.1"/>
</dbReference>
<comment type="caution">
    <text evidence="1">The sequence shown here is derived from an EMBL/GenBank/DDBJ whole genome shotgun (WGS) entry which is preliminary data.</text>
</comment>
<dbReference type="AlphaFoldDB" id="A0AA37IFD6"/>
<gene>
    <name evidence="1" type="ORF">CBA19CS42_26620</name>
</gene>
<protein>
    <submittedName>
        <fullName evidence="1">Uncharacterized protein</fullName>
    </submittedName>
</protein>
<evidence type="ECO:0000313" key="1">
    <source>
        <dbReference type="EMBL" id="GJH28162.1"/>
    </source>
</evidence>
<dbReference type="EMBL" id="BPUS01000014">
    <property type="protein sequence ID" value="GJH28162.1"/>
    <property type="molecule type" value="Genomic_DNA"/>
</dbReference>
<reference evidence="1" key="1">
    <citation type="submission" date="2022-09" db="EMBL/GenBank/DDBJ databases">
        <title>Isolation and characterization of 3-chlorobenzoate degrading bacteria from soils in Shizuoka.</title>
        <authorList>
            <person name="Ifat A."/>
            <person name="Ogawa N."/>
            <person name="Kimbara K."/>
            <person name="Moriuchi R."/>
            <person name="Dohra H."/>
            <person name="Shintani M."/>
        </authorList>
    </citation>
    <scope>NUCLEOTIDE SEQUENCE</scope>
    <source>
        <strain evidence="1">19CS4-2</strain>
    </source>
</reference>
<name>A0AA37IFD6_9BURK</name>
<dbReference type="Proteomes" id="UP001055111">
    <property type="component" value="Unassembled WGS sequence"/>
</dbReference>